<keyword evidence="5 9" id="KW-0547">Nucleotide-binding</keyword>
<comment type="catalytic activity">
    <reaction evidence="8 9">
        <text>D-gluconate + ATP = 6-phospho-D-gluconate + ADP + H(+)</text>
        <dbReference type="Rhea" id="RHEA:19433"/>
        <dbReference type="ChEBI" id="CHEBI:15378"/>
        <dbReference type="ChEBI" id="CHEBI:18391"/>
        <dbReference type="ChEBI" id="CHEBI:30616"/>
        <dbReference type="ChEBI" id="CHEBI:58759"/>
        <dbReference type="ChEBI" id="CHEBI:456216"/>
        <dbReference type="EC" id="2.7.1.12"/>
    </reaction>
</comment>
<evidence type="ECO:0000256" key="7">
    <source>
        <dbReference type="ARBA" id="ARBA00022840"/>
    </source>
</evidence>
<dbReference type="PANTHER" id="PTHR43442:SF3">
    <property type="entry name" value="GLUCONOKINASE-RELATED"/>
    <property type="match status" value="1"/>
</dbReference>
<evidence type="ECO:0000256" key="6">
    <source>
        <dbReference type="ARBA" id="ARBA00022777"/>
    </source>
</evidence>
<comment type="similarity">
    <text evidence="2 9">Belongs to the gluconokinase GntK/GntV family.</text>
</comment>
<proteinExistence type="inferred from homology"/>
<keyword evidence="11" id="KW-1185">Reference proteome</keyword>
<dbReference type="Pfam" id="PF13671">
    <property type="entry name" value="AAA_33"/>
    <property type="match status" value="1"/>
</dbReference>
<evidence type="ECO:0000313" key="10">
    <source>
        <dbReference type="EMBL" id="MDR7192022.1"/>
    </source>
</evidence>
<dbReference type="NCBIfam" id="TIGR01313">
    <property type="entry name" value="therm_gnt_kin"/>
    <property type="match status" value="1"/>
</dbReference>
<dbReference type="CDD" id="cd02021">
    <property type="entry name" value="GntK"/>
    <property type="match status" value="1"/>
</dbReference>
<evidence type="ECO:0000256" key="8">
    <source>
        <dbReference type="ARBA" id="ARBA00048090"/>
    </source>
</evidence>
<keyword evidence="6 9" id="KW-0418">Kinase</keyword>
<evidence type="ECO:0000256" key="3">
    <source>
        <dbReference type="ARBA" id="ARBA00012054"/>
    </source>
</evidence>
<dbReference type="Proteomes" id="UP001256588">
    <property type="component" value="Unassembled WGS sequence"/>
</dbReference>
<dbReference type="InterPro" id="IPR027417">
    <property type="entry name" value="P-loop_NTPase"/>
</dbReference>
<keyword evidence="7 9" id="KW-0067">ATP-binding</keyword>
<evidence type="ECO:0000256" key="5">
    <source>
        <dbReference type="ARBA" id="ARBA00022741"/>
    </source>
</evidence>
<dbReference type="EC" id="2.7.1.12" evidence="3 9"/>
<sequence>MTPAPQVVIAMGVSGSGKTTLARLLAEAWQATFLDADDIHDEAARARMAAGLPLTDAMRDPWVARIADELTRRVANGERVVLAFSGLRRRHRDRLRETGLSLRFLFLHGDKTLIAARMQARSGHYMPASLLDSQFETLEMPAGEADVVTLAIDRPPAEVLRDALAACT</sequence>
<reference evidence="10 11" key="1">
    <citation type="submission" date="2023-07" db="EMBL/GenBank/DDBJ databases">
        <title>Sorghum-associated microbial communities from plants grown in Nebraska, USA.</title>
        <authorList>
            <person name="Schachtman D."/>
        </authorList>
    </citation>
    <scope>NUCLEOTIDE SEQUENCE [LARGE SCALE GENOMIC DNA]</scope>
    <source>
        <strain evidence="10 11">4099</strain>
    </source>
</reference>
<evidence type="ECO:0000313" key="11">
    <source>
        <dbReference type="Proteomes" id="UP001256588"/>
    </source>
</evidence>
<dbReference type="EMBL" id="JAVDWO010000002">
    <property type="protein sequence ID" value="MDR7192022.1"/>
    <property type="molecule type" value="Genomic_DNA"/>
</dbReference>
<dbReference type="RefSeq" id="WP_310232864.1">
    <property type="nucleotide sequence ID" value="NZ_JAVDWO010000002.1"/>
</dbReference>
<dbReference type="PANTHER" id="PTHR43442">
    <property type="entry name" value="GLUCONOKINASE-RELATED"/>
    <property type="match status" value="1"/>
</dbReference>
<gene>
    <name evidence="10" type="ORF">J2W68_000730</name>
</gene>
<evidence type="ECO:0000256" key="9">
    <source>
        <dbReference type="RuleBase" id="RU363066"/>
    </source>
</evidence>
<accession>A0ABU1XTC6</accession>
<protein>
    <recommendedName>
        <fullName evidence="3 9">Gluconokinase</fullName>
        <ecNumber evidence="3 9">2.7.1.12</ecNumber>
    </recommendedName>
</protein>
<dbReference type="InterPro" id="IPR006001">
    <property type="entry name" value="Therm_gnt_kin"/>
</dbReference>
<dbReference type="Gene3D" id="3.40.50.300">
    <property type="entry name" value="P-loop containing nucleotide triphosphate hydrolases"/>
    <property type="match status" value="1"/>
</dbReference>
<keyword evidence="4 9" id="KW-0808">Transferase</keyword>
<evidence type="ECO:0000256" key="4">
    <source>
        <dbReference type="ARBA" id="ARBA00022679"/>
    </source>
</evidence>
<comment type="caution">
    <text evidence="10">The sequence shown here is derived from an EMBL/GenBank/DDBJ whole genome shotgun (WGS) entry which is preliminary data.</text>
</comment>
<comment type="pathway">
    <text evidence="1">Carbohydrate acid metabolism.</text>
</comment>
<evidence type="ECO:0000256" key="2">
    <source>
        <dbReference type="ARBA" id="ARBA00008420"/>
    </source>
</evidence>
<dbReference type="SUPFAM" id="SSF52540">
    <property type="entry name" value="P-loop containing nucleoside triphosphate hydrolases"/>
    <property type="match status" value="1"/>
</dbReference>
<evidence type="ECO:0000256" key="1">
    <source>
        <dbReference type="ARBA" id="ARBA00004761"/>
    </source>
</evidence>
<dbReference type="GO" id="GO:0046316">
    <property type="term" value="F:gluconokinase activity"/>
    <property type="evidence" value="ECO:0007669"/>
    <property type="project" value="UniProtKB-EC"/>
</dbReference>
<organism evidence="10 11">
    <name type="scientific">Luteimonas terrae</name>
    <dbReference type="NCBI Taxonomy" id="1530191"/>
    <lineage>
        <taxon>Bacteria</taxon>
        <taxon>Pseudomonadati</taxon>
        <taxon>Pseudomonadota</taxon>
        <taxon>Gammaproteobacteria</taxon>
        <taxon>Lysobacterales</taxon>
        <taxon>Lysobacteraceae</taxon>
        <taxon>Luteimonas</taxon>
    </lineage>
</organism>
<name>A0ABU1XTC6_9GAMM</name>